<gene>
    <name evidence="5" type="ORF">L7E55_12760</name>
</gene>
<dbReference type="PROSITE" id="PS50995">
    <property type="entry name" value="HTH_MARR_2"/>
    <property type="match status" value="1"/>
</dbReference>
<dbReference type="InterPro" id="IPR000835">
    <property type="entry name" value="HTH_MarR-typ"/>
</dbReference>
<dbReference type="PANTHER" id="PTHR42756">
    <property type="entry name" value="TRANSCRIPTIONAL REGULATOR, MARR"/>
    <property type="match status" value="1"/>
</dbReference>
<dbReference type="Gene3D" id="1.10.10.10">
    <property type="entry name" value="Winged helix-like DNA-binding domain superfamily/Winged helix DNA-binding domain"/>
    <property type="match status" value="1"/>
</dbReference>
<dbReference type="Proteomes" id="UP001154312">
    <property type="component" value="Unassembled WGS sequence"/>
</dbReference>
<evidence type="ECO:0000256" key="3">
    <source>
        <dbReference type="ARBA" id="ARBA00023163"/>
    </source>
</evidence>
<dbReference type="RefSeq" id="WP_277444664.1">
    <property type="nucleotide sequence ID" value="NZ_JAKOAV010000026.1"/>
</dbReference>
<dbReference type="EMBL" id="JAKOAV010000026">
    <property type="protein sequence ID" value="MDF9409217.1"/>
    <property type="molecule type" value="Genomic_DNA"/>
</dbReference>
<keyword evidence="1" id="KW-0805">Transcription regulation</keyword>
<dbReference type="SMART" id="SM00347">
    <property type="entry name" value="HTH_MARR"/>
    <property type="match status" value="1"/>
</dbReference>
<dbReference type="PRINTS" id="PR00598">
    <property type="entry name" value="HTHMARR"/>
</dbReference>
<sequence length="147" mass="16658">MDSEKLNLYLERLDEVFQHIARRLHAELAQNMVNGITMSQFVVLKKLNEKGRVTVSEVAEGLNVSLSAITALADRLHKAGLVDRCRDEQDRRLVLLTLTAEGENTVSTCRKARSKVVEKYLSKLPEEDVKHLVQIYEKVLALMRAEG</sequence>
<dbReference type="GO" id="GO:0003677">
    <property type="term" value="F:DNA binding"/>
    <property type="evidence" value="ECO:0007669"/>
    <property type="project" value="UniProtKB-KW"/>
</dbReference>
<dbReference type="InterPro" id="IPR036388">
    <property type="entry name" value="WH-like_DNA-bd_sf"/>
</dbReference>
<feature type="domain" description="HTH marR-type" evidence="4">
    <location>
        <begin position="3"/>
        <end position="141"/>
    </location>
</feature>
<evidence type="ECO:0000313" key="5">
    <source>
        <dbReference type="EMBL" id="MDF9409217.1"/>
    </source>
</evidence>
<accession>A0A9X4GZV7</accession>
<evidence type="ECO:0000259" key="4">
    <source>
        <dbReference type="PROSITE" id="PS50995"/>
    </source>
</evidence>
<comment type="caution">
    <text evidence="5">The sequence shown here is derived from an EMBL/GenBank/DDBJ whole genome shotgun (WGS) entry which is preliminary data.</text>
</comment>
<protein>
    <submittedName>
        <fullName evidence="5">MarR family transcriptional regulator</fullName>
    </submittedName>
</protein>
<organism evidence="5 6">
    <name type="scientific">Pelotomaculum isophthalicicum JI</name>
    <dbReference type="NCBI Taxonomy" id="947010"/>
    <lineage>
        <taxon>Bacteria</taxon>
        <taxon>Bacillati</taxon>
        <taxon>Bacillota</taxon>
        <taxon>Clostridia</taxon>
        <taxon>Eubacteriales</taxon>
        <taxon>Desulfotomaculaceae</taxon>
        <taxon>Pelotomaculum</taxon>
    </lineage>
</organism>
<dbReference type="SUPFAM" id="SSF46785">
    <property type="entry name" value="Winged helix' DNA-binding domain"/>
    <property type="match status" value="1"/>
</dbReference>
<keyword evidence="3" id="KW-0804">Transcription</keyword>
<dbReference type="Pfam" id="PF01047">
    <property type="entry name" value="MarR"/>
    <property type="match status" value="1"/>
</dbReference>
<keyword evidence="6" id="KW-1185">Reference proteome</keyword>
<evidence type="ECO:0000256" key="1">
    <source>
        <dbReference type="ARBA" id="ARBA00023015"/>
    </source>
</evidence>
<evidence type="ECO:0000313" key="6">
    <source>
        <dbReference type="Proteomes" id="UP001154312"/>
    </source>
</evidence>
<keyword evidence="2" id="KW-0238">DNA-binding</keyword>
<name>A0A9X4GZV7_9FIRM</name>
<dbReference type="AlphaFoldDB" id="A0A9X4GZV7"/>
<dbReference type="GO" id="GO:0003700">
    <property type="term" value="F:DNA-binding transcription factor activity"/>
    <property type="evidence" value="ECO:0007669"/>
    <property type="project" value="InterPro"/>
</dbReference>
<evidence type="ECO:0000256" key="2">
    <source>
        <dbReference type="ARBA" id="ARBA00023125"/>
    </source>
</evidence>
<dbReference type="PANTHER" id="PTHR42756:SF1">
    <property type="entry name" value="TRANSCRIPTIONAL REPRESSOR OF EMRAB OPERON"/>
    <property type="match status" value="1"/>
</dbReference>
<proteinExistence type="predicted"/>
<dbReference type="InterPro" id="IPR036390">
    <property type="entry name" value="WH_DNA-bd_sf"/>
</dbReference>
<reference evidence="5" key="1">
    <citation type="submission" date="2022-02" db="EMBL/GenBank/DDBJ databases">
        <authorList>
            <person name="Leng L."/>
        </authorList>
    </citation>
    <scope>NUCLEOTIDE SEQUENCE</scope>
    <source>
        <strain evidence="5">JI</strain>
    </source>
</reference>